<keyword evidence="3" id="KW-1185">Reference proteome</keyword>
<evidence type="ECO:0000256" key="1">
    <source>
        <dbReference type="SAM" id="MobiDB-lite"/>
    </source>
</evidence>
<accession>A0AAD9KHJ7</accession>
<feature type="region of interest" description="Disordered" evidence="1">
    <location>
        <begin position="1"/>
        <end position="49"/>
    </location>
</feature>
<organism evidence="2 3">
    <name type="scientific">Ridgeia piscesae</name>
    <name type="common">Tubeworm</name>
    <dbReference type="NCBI Taxonomy" id="27915"/>
    <lineage>
        <taxon>Eukaryota</taxon>
        <taxon>Metazoa</taxon>
        <taxon>Spiralia</taxon>
        <taxon>Lophotrochozoa</taxon>
        <taxon>Annelida</taxon>
        <taxon>Polychaeta</taxon>
        <taxon>Sedentaria</taxon>
        <taxon>Canalipalpata</taxon>
        <taxon>Sabellida</taxon>
        <taxon>Siboglinidae</taxon>
        <taxon>Ridgeia</taxon>
    </lineage>
</organism>
<reference evidence="2" key="1">
    <citation type="journal article" date="2023" name="Mol. Biol. Evol.">
        <title>Third-Generation Sequencing Reveals the Adaptive Role of the Epigenome in Three Deep-Sea Polychaetes.</title>
        <authorList>
            <person name="Perez M."/>
            <person name="Aroh O."/>
            <person name="Sun Y."/>
            <person name="Lan Y."/>
            <person name="Juniper S.K."/>
            <person name="Young C.R."/>
            <person name="Angers B."/>
            <person name="Qian P.Y."/>
        </authorList>
    </citation>
    <scope>NUCLEOTIDE SEQUENCE</scope>
    <source>
        <strain evidence="2">R07B-5</strain>
    </source>
</reference>
<dbReference type="EMBL" id="JAODUO010001126">
    <property type="protein sequence ID" value="KAK2170910.1"/>
    <property type="molecule type" value="Genomic_DNA"/>
</dbReference>
<feature type="compositionally biased region" description="Basic and acidic residues" evidence="1">
    <location>
        <begin position="14"/>
        <end position="32"/>
    </location>
</feature>
<sequence length="49" mass="5606">MSTKLRSRMSKASTLDRDTAPEKKPRQGDSKKNHGWMESIQQAPRHLQG</sequence>
<name>A0AAD9KHJ7_RIDPI</name>
<dbReference type="AlphaFoldDB" id="A0AAD9KHJ7"/>
<proteinExistence type="predicted"/>
<protein>
    <submittedName>
        <fullName evidence="2">Uncharacterized protein</fullName>
    </submittedName>
</protein>
<comment type="caution">
    <text evidence="2">The sequence shown here is derived from an EMBL/GenBank/DDBJ whole genome shotgun (WGS) entry which is preliminary data.</text>
</comment>
<gene>
    <name evidence="2" type="ORF">NP493_1123g01065</name>
</gene>
<dbReference type="Proteomes" id="UP001209878">
    <property type="component" value="Unassembled WGS sequence"/>
</dbReference>
<evidence type="ECO:0000313" key="2">
    <source>
        <dbReference type="EMBL" id="KAK2170910.1"/>
    </source>
</evidence>
<evidence type="ECO:0000313" key="3">
    <source>
        <dbReference type="Proteomes" id="UP001209878"/>
    </source>
</evidence>